<sequence length="65" mass="6855">MTTVYTVKVANSGDTAPMLGPQIVKASNQLHNALLAHKVADYNHTQPATTGNSARHLGQTPKTDA</sequence>
<gene>
    <name evidence="2" type="ORF">PLUA15_500078</name>
</gene>
<dbReference type="EMBL" id="OBKZ01000046">
    <property type="protein sequence ID" value="SOB54410.1"/>
    <property type="molecule type" value="Genomic_DNA"/>
</dbReference>
<comment type="caution">
    <text evidence="2">The sequence shown here is derived from an EMBL/GenBank/DDBJ whole genome shotgun (WGS) entry which is preliminary data.</text>
</comment>
<reference evidence="2 3" key="1">
    <citation type="submission" date="2017-08" db="EMBL/GenBank/DDBJ databases">
        <authorList>
            <person name="Chaillou S."/>
        </authorList>
    </citation>
    <scope>NUCLEOTIDE SEQUENCE [LARGE SCALE GENOMIC DNA]</scope>
    <source>
        <strain evidence="2 3">MFPA15A1205</strain>
    </source>
</reference>
<accession>A0AAX2HDP1</accession>
<evidence type="ECO:0000313" key="3">
    <source>
        <dbReference type="Proteomes" id="UP000219564"/>
    </source>
</evidence>
<proteinExistence type="predicted"/>
<evidence type="ECO:0000256" key="1">
    <source>
        <dbReference type="SAM" id="MobiDB-lite"/>
    </source>
</evidence>
<name>A0AAX2HDP1_9PSED</name>
<dbReference type="AlphaFoldDB" id="A0AAX2HDP1"/>
<feature type="region of interest" description="Disordered" evidence="1">
    <location>
        <begin position="44"/>
        <end position="65"/>
    </location>
</feature>
<dbReference type="Proteomes" id="UP000219564">
    <property type="component" value="Unassembled WGS sequence"/>
</dbReference>
<evidence type="ECO:0000313" key="2">
    <source>
        <dbReference type="EMBL" id="SOB54410.1"/>
    </source>
</evidence>
<protein>
    <submittedName>
        <fullName evidence="2">Uncharacterized protein</fullName>
    </submittedName>
</protein>
<feature type="compositionally biased region" description="Polar residues" evidence="1">
    <location>
        <begin position="44"/>
        <end position="53"/>
    </location>
</feature>
<organism evidence="2 3">
    <name type="scientific">Pseudomonas lundensis</name>
    <dbReference type="NCBI Taxonomy" id="86185"/>
    <lineage>
        <taxon>Bacteria</taxon>
        <taxon>Pseudomonadati</taxon>
        <taxon>Pseudomonadota</taxon>
        <taxon>Gammaproteobacteria</taxon>
        <taxon>Pseudomonadales</taxon>
        <taxon>Pseudomonadaceae</taxon>
        <taxon>Pseudomonas</taxon>
    </lineage>
</organism>